<accession>A0A0F9QXJ2</accession>
<evidence type="ECO:0000256" key="1">
    <source>
        <dbReference type="SAM" id="MobiDB-lite"/>
    </source>
</evidence>
<feature type="compositionally biased region" description="Basic and acidic residues" evidence="1">
    <location>
        <begin position="1"/>
        <end position="13"/>
    </location>
</feature>
<feature type="non-terminal residue" evidence="2">
    <location>
        <position position="1"/>
    </location>
</feature>
<comment type="caution">
    <text evidence="2">The sequence shown here is derived from an EMBL/GenBank/DDBJ whole genome shotgun (WGS) entry which is preliminary data.</text>
</comment>
<proteinExistence type="predicted"/>
<sequence>EEDKDVSEPREGGESLGAMRWDEFHRDPSESEQAIREQLVDFIQQNVPLNLQRKFLDDVAEAKTFADLDKAINRANRLTDASRAKGFRNWKESQTGRKQPPGFKTINANDALETERAVIEEAVSRNPELKKIRDELNVRSGTTEVTFDGKPIKIGRGNELRSMRYYVLNLQKKLDAPLYDIWQRINMAHLTIRAKQQILIDKLDNSVPNFREITDDEKALKRIEDYIAAKNEMGDVKSPTDITANEILLANELERQFESFRNDVRFAKFSDSYNRHNGNAERIQEDIPSATLNEIQEAVSAYENKGTDALREYLDTQEWGVIKSGYDPRSIVKPKLFFHEPRITTFAKGHIRTRTNVDYASEDRNIIQRYRSYTKQMMGLTDIEPLVGSFNQVFTEAATKLENVKQVSNVLSKGINEMKGYREDGGLIVHLVERLYAQVASAVFWRPDLALRNKFQNYAFNPDYHIGLFLRPDNKFMSEERRNWFETFVSQQKGIEQDYLLYSQQPIKGFGRLVKLAHKTSLYPWSDKSNRAEAFFVRMNRIDRALRQYRKDGNVQKLIDNSGLNEFEPRQQAEALELLARDVVDYRIEGMPTVSGEEAFARYNGQQLVNNVHFLYDRAQRAPAEQGATGKTLGNILVFSRSWAERMLLQGNKINDPKVSAREKILAMRIIVGIVVAGMLAGMLYKRLTGKRGNPYNPLNILTWTPGGLIIGVTEDISNVIYLMIEAAQGNEYALSQLPSAISNTLDLTLPFYKNLVQTLDSLTGMANIDVIAMRKIRAMLDESYKVAGGSGKIDRTLLEALQHALLAGKDDPPTTAEKIADAEKKLGTTIDDEDDPFSIGEPDIYSIRDLNTAFGNALRNIDEGTQLTPLANAWLEKEAVEDEYNIHPDIRLIDIDPNLLDELYNQWRDVKDLDNWERDYPNANRGNITLRQLELLKEYHTLTTEAEQTAFLEEHPELKQDPQVEWLRSHPVKNAHLALWGQAKILSREAFEELQKMVVVLDIPDSALLDVGLPPNHLVDTYYDWLDLDVSASSREGKLFRLNNPEFNEWYEDVNGLTPIDPSTRRVLEVQDEFKDEFALRENYAIPGSPDFIADPEARNAAYDKLFADNPDFEKAWYTLNFYGAQADRPLLTDEHLDTYITYYTQDDLQGAGYNNELFLMANWNFTMAMNWSGGAFESPDGSKWQSVPTQAVYDLWLRYDALRKPDGTADAAARRAFKEAHPTLWAWKDWANAPTVPQSQYLEWYRLGLEVIDVSAFSGDLTIGVNPPPPRDYAIGDALPTVNRAQDIWSLYFAAYGVSAETQARMSGLTIKTVTDQEFARLFGDNTSVAAWMDTDHIGLTQGIVDRAMRSDPYVAEIIAHELSHYFWANDITQPMRDDFLNTVKQPQYADLAKEIFPKGDFSDDTMGNEAYAGFYARLTQLFALGLVSSEDIAVFGKFYPWVSSDYFTMALGSPQPITSQPTLPDIMQPIQTGQ</sequence>
<protein>
    <recommendedName>
        <fullName evidence="3">Large polyvalent protein associated domain-containing protein</fullName>
    </recommendedName>
</protein>
<feature type="compositionally biased region" description="Basic and acidic residues" evidence="1">
    <location>
        <begin position="20"/>
        <end position="30"/>
    </location>
</feature>
<dbReference type="EMBL" id="LAZR01003481">
    <property type="protein sequence ID" value="KKN17866.1"/>
    <property type="molecule type" value="Genomic_DNA"/>
</dbReference>
<gene>
    <name evidence="2" type="ORF">LCGC14_0961450</name>
</gene>
<name>A0A0F9QXJ2_9ZZZZ</name>
<reference evidence="2" key="1">
    <citation type="journal article" date="2015" name="Nature">
        <title>Complex archaea that bridge the gap between prokaryotes and eukaryotes.</title>
        <authorList>
            <person name="Spang A."/>
            <person name="Saw J.H."/>
            <person name="Jorgensen S.L."/>
            <person name="Zaremba-Niedzwiedzka K."/>
            <person name="Martijn J."/>
            <person name="Lind A.E."/>
            <person name="van Eijk R."/>
            <person name="Schleper C."/>
            <person name="Guy L."/>
            <person name="Ettema T.J."/>
        </authorList>
    </citation>
    <scope>NUCLEOTIDE SEQUENCE</scope>
</reference>
<evidence type="ECO:0000313" key="2">
    <source>
        <dbReference type="EMBL" id="KKN17866.1"/>
    </source>
</evidence>
<evidence type="ECO:0008006" key="3">
    <source>
        <dbReference type="Google" id="ProtNLM"/>
    </source>
</evidence>
<organism evidence="2">
    <name type="scientific">marine sediment metagenome</name>
    <dbReference type="NCBI Taxonomy" id="412755"/>
    <lineage>
        <taxon>unclassified sequences</taxon>
        <taxon>metagenomes</taxon>
        <taxon>ecological metagenomes</taxon>
    </lineage>
</organism>
<feature type="region of interest" description="Disordered" evidence="1">
    <location>
        <begin position="1"/>
        <end position="30"/>
    </location>
</feature>